<dbReference type="AlphaFoldDB" id="A0A0R2JLI7"/>
<dbReference type="InterPro" id="IPR000644">
    <property type="entry name" value="CBS_dom"/>
</dbReference>
<dbReference type="STRING" id="1620.IV67_GL000073"/>
<evidence type="ECO:0000259" key="2">
    <source>
        <dbReference type="PROSITE" id="PS51371"/>
    </source>
</evidence>
<name>A0A0R2JLI7_9LACO</name>
<sequence>MVKPRQDLVTVNEDTTLSEALMLLEDFNFRALPILDASGQLFRGVVYKMHLYKHKANNGDMQQPVTSVMRNTTKFINSDATFFDLTFAIRDLPFISVLDAENHFTGIITYSHYMRLLEDSWRPNDGKTVMTLKSTGGRGNLERASKIMARYTNILSVVTLNTDHGPGRIIATIPTSVDDSTLNKITRALQRKDFEIESIESYRRPSA</sequence>
<evidence type="ECO:0000256" key="1">
    <source>
        <dbReference type="PROSITE-ProRule" id="PRU00703"/>
    </source>
</evidence>
<dbReference type="NCBIfam" id="NF038387">
    <property type="entry name" value="CBS_CbpA"/>
    <property type="match status" value="1"/>
</dbReference>
<dbReference type="PATRIC" id="fig|1620.3.peg.78"/>
<dbReference type="EMBL" id="JQCD01000004">
    <property type="protein sequence ID" value="KRN78057.1"/>
    <property type="molecule type" value="Genomic_DNA"/>
</dbReference>
<comment type="caution">
    <text evidence="3">The sequence shown here is derived from an EMBL/GenBank/DDBJ whole genome shotgun (WGS) entry which is preliminary data.</text>
</comment>
<keyword evidence="1" id="KW-0129">CBS domain</keyword>
<dbReference type="InterPro" id="IPR017036">
    <property type="entry name" value="Lmo0553-like"/>
</dbReference>
<dbReference type="Proteomes" id="UP000051673">
    <property type="component" value="Unassembled WGS sequence"/>
</dbReference>
<reference evidence="3 4" key="1">
    <citation type="journal article" date="2015" name="Genome Announc.">
        <title>Expanding the biotechnology potential of lactobacilli through comparative genomics of 213 strains and associated genera.</title>
        <authorList>
            <person name="Sun Z."/>
            <person name="Harris H.M."/>
            <person name="McCann A."/>
            <person name="Guo C."/>
            <person name="Argimon S."/>
            <person name="Zhang W."/>
            <person name="Yang X."/>
            <person name="Jeffery I.B."/>
            <person name="Cooney J.C."/>
            <person name="Kagawa T.F."/>
            <person name="Liu W."/>
            <person name="Song Y."/>
            <person name="Salvetti E."/>
            <person name="Wrobel A."/>
            <person name="Rasinkangas P."/>
            <person name="Parkhill J."/>
            <person name="Rea M.C."/>
            <person name="O'Sullivan O."/>
            <person name="Ritari J."/>
            <person name="Douillard F.P."/>
            <person name="Paul Ross R."/>
            <person name="Yang R."/>
            <person name="Briner A.E."/>
            <person name="Felis G.E."/>
            <person name="de Vos W.M."/>
            <person name="Barrangou R."/>
            <person name="Klaenhammer T.R."/>
            <person name="Caufield P.W."/>
            <person name="Cui Y."/>
            <person name="Zhang H."/>
            <person name="O'Toole P.W."/>
        </authorList>
    </citation>
    <scope>NUCLEOTIDE SEQUENCE [LARGE SCALE GENOMIC DNA]</scope>
    <source>
        <strain evidence="3 4">DSM 20014</strain>
    </source>
</reference>
<gene>
    <name evidence="3" type="ORF">IV67_GL000073</name>
</gene>
<dbReference type="SUPFAM" id="SSF54631">
    <property type="entry name" value="CBS-domain pair"/>
    <property type="match status" value="1"/>
</dbReference>
<dbReference type="CDD" id="cd02205">
    <property type="entry name" value="CBS_pair_SF"/>
    <property type="match status" value="1"/>
</dbReference>
<evidence type="ECO:0000313" key="4">
    <source>
        <dbReference type="Proteomes" id="UP000051673"/>
    </source>
</evidence>
<proteinExistence type="predicted"/>
<protein>
    <submittedName>
        <fullName evidence="3">CBS domain-containing protein</fullName>
    </submittedName>
</protein>
<dbReference type="Pfam" id="PF00571">
    <property type="entry name" value="CBS"/>
    <property type="match status" value="1"/>
</dbReference>
<dbReference type="InterPro" id="IPR046342">
    <property type="entry name" value="CBS_dom_sf"/>
</dbReference>
<dbReference type="PIRSF" id="PIRSF035040">
    <property type="entry name" value="UCP035040_CBS_Lmo0553"/>
    <property type="match status" value="1"/>
</dbReference>
<evidence type="ECO:0000313" key="3">
    <source>
        <dbReference type="EMBL" id="KRN78057.1"/>
    </source>
</evidence>
<feature type="domain" description="CBS" evidence="2">
    <location>
        <begin position="1"/>
        <end position="61"/>
    </location>
</feature>
<accession>A0A0R2JLI7</accession>
<dbReference type="Gene3D" id="3.10.580.10">
    <property type="entry name" value="CBS-domain"/>
    <property type="match status" value="1"/>
</dbReference>
<dbReference type="PROSITE" id="PS51371">
    <property type="entry name" value="CBS"/>
    <property type="match status" value="1"/>
</dbReference>
<keyword evidence="4" id="KW-1185">Reference proteome</keyword>
<organism evidence="3 4">
    <name type="scientific">Weissella minor</name>
    <dbReference type="NCBI Taxonomy" id="1620"/>
    <lineage>
        <taxon>Bacteria</taxon>
        <taxon>Bacillati</taxon>
        <taxon>Bacillota</taxon>
        <taxon>Bacilli</taxon>
        <taxon>Lactobacillales</taxon>
        <taxon>Lactobacillaceae</taxon>
        <taxon>Weissella</taxon>
    </lineage>
</organism>